<reference evidence="3" key="2">
    <citation type="submission" date="2016-03" db="EMBL/GenBank/DDBJ databases">
        <title>Full-length assembly of Arabidopsis thaliana Ler reveals the complement of translocations and inversions.</title>
        <authorList>
            <person name="Zapata L."/>
            <person name="Schneeberger K."/>
            <person name="Ossowski S."/>
        </authorList>
    </citation>
    <scope>NUCLEOTIDE SEQUENCE [LARGE SCALE GENOMIC DNA]</scope>
    <source>
        <tissue evidence="3">Leaf</tissue>
    </source>
</reference>
<accession>A0A5S9XGC7</accession>
<evidence type="ECO:0000313" key="7">
    <source>
        <dbReference type="Proteomes" id="UP000434276"/>
    </source>
</evidence>
<evidence type="ECO:0000313" key="2">
    <source>
        <dbReference type="EMBL" id="CAD5324346.1"/>
    </source>
</evidence>
<evidence type="ECO:0000313" key="1">
    <source>
        <dbReference type="EMBL" id="CAA0383935.1"/>
    </source>
</evidence>
<dbReference type="EMBL" id="LR881468">
    <property type="protein sequence ID" value="CAD5324346.1"/>
    <property type="molecule type" value="Genomic_DNA"/>
</dbReference>
<reference evidence="2 8" key="4">
    <citation type="submission" date="2020-09" db="EMBL/GenBank/DDBJ databases">
        <authorList>
            <person name="Ashkenazy H."/>
        </authorList>
    </citation>
    <scope>NUCLEOTIDE SEQUENCE [LARGE SCALE GENOMIC DNA]</scope>
    <source>
        <strain evidence="8">cv. Cdm-0</strain>
    </source>
</reference>
<organism evidence="3 5">
    <name type="scientific">Arabidopsis thaliana</name>
    <name type="common">Mouse-ear cress</name>
    <dbReference type="NCBI Taxonomy" id="3702"/>
    <lineage>
        <taxon>Eukaryota</taxon>
        <taxon>Viridiplantae</taxon>
        <taxon>Streptophyta</taxon>
        <taxon>Embryophyta</taxon>
        <taxon>Tracheophyta</taxon>
        <taxon>Spermatophyta</taxon>
        <taxon>Magnoliopsida</taxon>
        <taxon>eudicotyledons</taxon>
        <taxon>Gunneridae</taxon>
        <taxon>Pentapetalae</taxon>
        <taxon>rosids</taxon>
        <taxon>malvids</taxon>
        <taxon>Brassicales</taxon>
        <taxon>Brassicaceae</taxon>
        <taxon>Camelineae</taxon>
        <taxon>Arabidopsis</taxon>
    </lineage>
</organism>
<dbReference type="Proteomes" id="UP000426265">
    <property type="component" value="Unassembled WGS sequence"/>
</dbReference>
<reference evidence="4 6" key="3">
    <citation type="submission" date="2019-11" db="EMBL/GenBank/DDBJ databases">
        <authorList>
            <person name="Jiao W.-B."/>
            <person name="Schneeberger K."/>
        </authorList>
    </citation>
    <scope>NUCLEOTIDE SEQUENCE [LARGE SCALE GENOMIC DNA]</scope>
    <source>
        <strain evidence="6">cv. An-1</strain>
        <strain evidence="7">cv. C24</strain>
    </source>
</reference>
<name>A0A178V591_ARATH</name>
<dbReference type="Pfam" id="PF06683">
    <property type="entry name" value="DUF1184"/>
    <property type="match status" value="1"/>
</dbReference>
<dbReference type="OrthoDB" id="1082368at2759"/>
<proteinExistence type="predicted"/>
<dbReference type="Proteomes" id="UP000516314">
    <property type="component" value="Chromosome 3"/>
</dbReference>
<dbReference type="EMBL" id="LUHQ01000003">
    <property type="protein sequence ID" value="OAP01379.1"/>
    <property type="molecule type" value="Genomic_DNA"/>
</dbReference>
<evidence type="ECO:0000313" key="3">
    <source>
        <dbReference type="EMBL" id="OAP01379.1"/>
    </source>
</evidence>
<dbReference type="EMBL" id="CACSHJ010000089">
    <property type="protein sequence ID" value="CAA0383935.1"/>
    <property type="molecule type" value="Genomic_DNA"/>
</dbReference>
<dbReference type="InterPro" id="IPR009568">
    <property type="entry name" value="DUF1184"/>
</dbReference>
<sequence length="244" mass="28202">MESMSMNHRVVRHCHNKKLQQSRYSPYSKENIISTIEKEMQKDEAIRLGVELSLFVAETMVLLSDNLRSMLLFCLWVLTNAECTYFTDPVVGRLHCVMLYVLETYIKPKNGVYLADVKSNQWEVFVKSCKSFVFGIRELDRIVLILGKRESSSREVVKTSDFEHCNQELKKLEETLRSAKDVSEANGFAREVIKSNILSLWKSLFETSQPKVINLKNRTLDMFKPLLNQAREITCSSLIASLHI</sequence>
<reference evidence="5" key="1">
    <citation type="journal article" date="2016" name="Proc. Natl. Acad. Sci. U.S.A.">
        <title>Chromosome-level assembly of Arabidopsis thaliana Ler reveals the extent of translocation and inversion polymorphisms.</title>
        <authorList>
            <person name="Zapata L."/>
            <person name="Ding J."/>
            <person name="Willing E.M."/>
            <person name="Hartwig B."/>
            <person name="Bezdan D."/>
            <person name="Jiao W.B."/>
            <person name="Patel V."/>
            <person name="Velikkakam James G."/>
            <person name="Koornneef M."/>
            <person name="Ossowski S."/>
            <person name="Schneeberger K."/>
        </authorList>
    </citation>
    <scope>NUCLEOTIDE SEQUENCE [LARGE SCALE GENOMIC DNA]</scope>
    <source>
        <strain evidence="5">cv. Landsberg erecta</strain>
    </source>
</reference>
<evidence type="ECO:0000313" key="8">
    <source>
        <dbReference type="Proteomes" id="UP000516314"/>
    </source>
</evidence>
<evidence type="ECO:0000313" key="5">
    <source>
        <dbReference type="Proteomes" id="UP000078284"/>
    </source>
</evidence>
<accession>A0A178V591</accession>
<evidence type="ECO:0000313" key="6">
    <source>
        <dbReference type="Proteomes" id="UP000426265"/>
    </source>
</evidence>
<dbReference type="EMBL" id="CACRSJ010000106">
    <property type="protein sequence ID" value="VYS58851.1"/>
    <property type="molecule type" value="Genomic_DNA"/>
</dbReference>
<protein>
    <submittedName>
        <fullName evidence="2">(thale cress) hypothetical protein</fullName>
    </submittedName>
</protein>
<dbReference type="ExpressionAtlas" id="A0A178V591">
    <property type="expression patterns" value="baseline and differential"/>
</dbReference>
<dbReference type="Proteomes" id="UP000434276">
    <property type="component" value="Unassembled WGS sequence"/>
</dbReference>
<gene>
    <name evidence="3" type="ordered locus">AXX17_At3g30440</name>
    <name evidence="4" type="ORF">AN1_LOCUS14296</name>
    <name evidence="2" type="ORF">AT9943_LOCUS12245</name>
    <name evidence="1" type="ORF">C24_LOCUS14134</name>
</gene>
<evidence type="ECO:0000313" key="4">
    <source>
        <dbReference type="EMBL" id="VYS58851.1"/>
    </source>
</evidence>
<dbReference type="AlphaFoldDB" id="A0A178V591"/>
<dbReference type="Proteomes" id="UP000078284">
    <property type="component" value="Chromosome 3"/>
</dbReference>